<dbReference type="PIRSF" id="PIRSF000862">
    <property type="entry name" value="Steryl_ester_lip"/>
    <property type="match status" value="1"/>
</dbReference>
<feature type="signal peptide" evidence="9">
    <location>
        <begin position="1"/>
        <end position="22"/>
    </location>
</feature>
<feature type="active site" description="Nucleophile" evidence="8">
    <location>
        <position position="171"/>
    </location>
</feature>
<feature type="domain" description="Partial AB-hydrolase lipase" evidence="10">
    <location>
        <begin position="45"/>
        <end position="94"/>
    </location>
</feature>
<dbReference type="InterPro" id="IPR006693">
    <property type="entry name" value="AB_hydrolase_lipase"/>
</dbReference>
<keyword evidence="4 7" id="KW-0442">Lipid degradation</keyword>
<evidence type="ECO:0000256" key="2">
    <source>
        <dbReference type="ARBA" id="ARBA00022729"/>
    </source>
</evidence>
<keyword evidence="5" id="KW-0443">Lipid metabolism</keyword>
<sequence>MSRLITLSSTLQLMCFFGAAIAGYMEEKYSASVIEDSALDMLGLTRKYHYPLESHFVTTEDKYILRLFRLPRPKARPVFLMHGLLDSSITWLLSGPWAALGYYLHDLGYDVWMGNARGNFYSRNHTMYNPDVDKSFWRFSWHEIGFYDLPASIDYVLNKTGYEKLAYFGHSQGTTSFFVMTSMRPEYNEKITIMSALAPVSYMKNVNAPLLPILRNFIAVSGNAITEFLPRTELWKACFRSKMTEDTCFDYMYKLLGKHSKMWNASMAPVYMSHLPSGCNLKQFKHYVQLIDSGRFCQYDYGPTENLKRYNSSQPKDYPIKNITAPVALYYTSNDNLSGYKDVMHLSKELPNVVENYLYPYKKWNHMTMIWGLDVRELTHKHMVELVKKYEPESK</sequence>
<dbReference type="AlphaFoldDB" id="A0A0K8UT86"/>
<dbReference type="SUPFAM" id="SSF53474">
    <property type="entry name" value="alpha/beta-Hydrolases"/>
    <property type="match status" value="1"/>
</dbReference>
<keyword evidence="2 9" id="KW-0732">Signal</keyword>
<dbReference type="GO" id="GO:0016042">
    <property type="term" value="P:lipid catabolic process"/>
    <property type="evidence" value="ECO:0007669"/>
    <property type="project" value="UniProtKB-KW"/>
</dbReference>
<dbReference type="FunFam" id="3.40.50.1820:FF:000057">
    <property type="entry name" value="Lipase"/>
    <property type="match status" value="1"/>
</dbReference>
<evidence type="ECO:0000256" key="8">
    <source>
        <dbReference type="PIRSR" id="PIRSR000862-1"/>
    </source>
</evidence>
<dbReference type="OrthoDB" id="9974421at2759"/>
<dbReference type="InterPro" id="IPR025483">
    <property type="entry name" value="Lipase_euk"/>
</dbReference>
<proteinExistence type="inferred from homology"/>
<dbReference type="EMBL" id="GDHF01022533">
    <property type="protein sequence ID" value="JAI29781.1"/>
    <property type="molecule type" value="Transcribed_RNA"/>
</dbReference>
<dbReference type="InterPro" id="IPR029058">
    <property type="entry name" value="AB_hydrolase_fold"/>
</dbReference>
<gene>
    <name evidence="11" type="primary">Lip1_7</name>
    <name evidence="11" type="ORF">c0_g1_i2</name>
</gene>
<evidence type="ECO:0000256" key="3">
    <source>
        <dbReference type="ARBA" id="ARBA00022801"/>
    </source>
</evidence>
<evidence type="ECO:0000256" key="9">
    <source>
        <dbReference type="SAM" id="SignalP"/>
    </source>
</evidence>
<evidence type="ECO:0000256" key="5">
    <source>
        <dbReference type="ARBA" id="ARBA00023098"/>
    </source>
</evidence>
<dbReference type="Gene3D" id="3.40.50.1820">
    <property type="entry name" value="alpha/beta hydrolase"/>
    <property type="match status" value="1"/>
</dbReference>
<comment type="similarity">
    <text evidence="1 7">Belongs to the AB hydrolase superfamily. Lipase family.</text>
</comment>
<evidence type="ECO:0000256" key="6">
    <source>
        <dbReference type="ARBA" id="ARBA00023180"/>
    </source>
</evidence>
<dbReference type="GO" id="GO:0016788">
    <property type="term" value="F:hydrolase activity, acting on ester bonds"/>
    <property type="evidence" value="ECO:0007669"/>
    <property type="project" value="InterPro"/>
</dbReference>
<feature type="active site" description="Charge relay system" evidence="8">
    <location>
        <position position="366"/>
    </location>
</feature>
<reference evidence="11" key="1">
    <citation type="submission" date="2015-06" db="EMBL/GenBank/DDBJ databases">
        <authorList>
            <person name="Hoefler B.C."/>
            <person name="Straight P.D."/>
        </authorList>
    </citation>
    <scope>NUCLEOTIDE SEQUENCE</scope>
</reference>
<protein>
    <recommendedName>
        <fullName evidence="7">Lipase</fullName>
    </recommendedName>
</protein>
<keyword evidence="3 7" id="KW-0378">Hydrolase</keyword>
<evidence type="ECO:0000256" key="1">
    <source>
        <dbReference type="ARBA" id="ARBA00010701"/>
    </source>
</evidence>
<dbReference type="Pfam" id="PF04083">
    <property type="entry name" value="Abhydro_lipase"/>
    <property type="match status" value="1"/>
</dbReference>
<evidence type="ECO:0000256" key="4">
    <source>
        <dbReference type="ARBA" id="ARBA00022963"/>
    </source>
</evidence>
<organism evidence="11">
    <name type="scientific">Bactrocera latifrons</name>
    <name type="common">Malaysian fruit fly</name>
    <name type="synonym">Chaetodacus latifrons</name>
    <dbReference type="NCBI Taxonomy" id="174628"/>
    <lineage>
        <taxon>Eukaryota</taxon>
        <taxon>Metazoa</taxon>
        <taxon>Ecdysozoa</taxon>
        <taxon>Arthropoda</taxon>
        <taxon>Hexapoda</taxon>
        <taxon>Insecta</taxon>
        <taxon>Pterygota</taxon>
        <taxon>Neoptera</taxon>
        <taxon>Endopterygota</taxon>
        <taxon>Diptera</taxon>
        <taxon>Brachycera</taxon>
        <taxon>Muscomorpha</taxon>
        <taxon>Tephritoidea</taxon>
        <taxon>Tephritidae</taxon>
        <taxon>Bactrocera</taxon>
        <taxon>Bactrocera</taxon>
    </lineage>
</organism>
<keyword evidence="6" id="KW-0325">Glycoprotein</keyword>
<dbReference type="PANTHER" id="PTHR11005">
    <property type="entry name" value="LYSOSOMAL ACID LIPASE-RELATED"/>
    <property type="match status" value="1"/>
</dbReference>
<evidence type="ECO:0000313" key="11">
    <source>
        <dbReference type="EMBL" id="JAI29781.1"/>
    </source>
</evidence>
<evidence type="ECO:0000259" key="10">
    <source>
        <dbReference type="Pfam" id="PF04083"/>
    </source>
</evidence>
<feature type="active site" description="Charge relay system" evidence="8">
    <location>
        <position position="335"/>
    </location>
</feature>
<name>A0A0K8UT86_BACLA</name>
<accession>A0A0K8UT86</accession>
<evidence type="ECO:0000256" key="7">
    <source>
        <dbReference type="PIRNR" id="PIRNR000862"/>
    </source>
</evidence>
<feature type="chain" id="PRO_5005521408" description="Lipase" evidence="9">
    <location>
        <begin position="23"/>
        <end position="395"/>
    </location>
</feature>